<proteinExistence type="predicted"/>
<dbReference type="EMBL" id="CP074694">
    <property type="protein sequence ID" value="QVL30708.1"/>
    <property type="molecule type" value="Genomic_DNA"/>
</dbReference>
<dbReference type="CDD" id="cd00200">
    <property type="entry name" value="WD40"/>
    <property type="match status" value="1"/>
</dbReference>
<evidence type="ECO:0000256" key="3">
    <source>
        <dbReference type="PROSITE-ProRule" id="PRU00221"/>
    </source>
</evidence>
<keyword evidence="4" id="KW-0732">Signal</keyword>
<dbReference type="Proteomes" id="UP000676194">
    <property type="component" value="Chromosome"/>
</dbReference>
<dbReference type="KEGG" id="tsph:KIH39_17860"/>
<dbReference type="InterPro" id="IPR001680">
    <property type="entry name" value="WD40_rpt"/>
</dbReference>
<feature type="repeat" description="WD" evidence="3">
    <location>
        <begin position="195"/>
        <end position="227"/>
    </location>
</feature>
<dbReference type="AlphaFoldDB" id="A0A8E6B567"/>
<dbReference type="Pfam" id="PF00400">
    <property type="entry name" value="WD40"/>
    <property type="match status" value="5"/>
</dbReference>
<feature type="repeat" description="WD" evidence="3">
    <location>
        <begin position="110"/>
        <end position="142"/>
    </location>
</feature>
<dbReference type="PANTHER" id="PTHR19848:SF8">
    <property type="entry name" value="F-BOX AND WD REPEAT DOMAIN CONTAINING 7"/>
    <property type="match status" value="1"/>
</dbReference>
<dbReference type="RefSeq" id="WP_213494591.1">
    <property type="nucleotide sequence ID" value="NZ_CP074694.1"/>
</dbReference>
<keyword evidence="2" id="KW-0677">Repeat</keyword>
<evidence type="ECO:0000313" key="5">
    <source>
        <dbReference type="EMBL" id="QVL30708.1"/>
    </source>
</evidence>
<reference evidence="5" key="1">
    <citation type="submission" date="2021-05" db="EMBL/GenBank/DDBJ databases">
        <title>Complete genome sequence of the cellulolytic planctomycete Telmatocola sphagniphila SP2T and characterization of the first cellulase from planctomycetes.</title>
        <authorList>
            <person name="Rakitin A.L."/>
            <person name="Beletsky A.V."/>
            <person name="Naumoff D.G."/>
            <person name="Kulichevskaya I.S."/>
            <person name="Mardanov A.V."/>
            <person name="Ravin N.V."/>
            <person name="Dedysh S.N."/>
        </authorList>
    </citation>
    <scope>NUCLEOTIDE SEQUENCE</scope>
    <source>
        <strain evidence="5">SP2T</strain>
    </source>
</reference>
<feature type="chain" id="PRO_5034670960" evidence="4">
    <location>
        <begin position="20"/>
        <end position="1045"/>
    </location>
</feature>
<evidence type="ECO:0000256" key="1">
    <source>
        <dbReference type="ARBA" id="ARBA00022574"/>
    </source>
</evidence>
<dbReference type="PROSITE" id="PS50294">
    <property type="entry name" value="WD_REPEATS_REGION"/>
    <property type="match status" value="3"/>
</dbReference>
<organism evidence="5 6">
    <name type="scientific">Telmatocola sphagniphila</name>
    <dbReference type="NCBI Taxonomy" id="1123043"/>
    <lineage>
        <taxon>Bacteria</taxon>
        <taxon>Pseudomonadati</taxon>
        <taxon>Planctomycetota</taxon>
        <taxon>Planctomycetia</taxon>
        <taxon>Gemmatales</taxon>
        <taxon>Gemmataceae</taxon>
    </lineage>
</organism>
<dbReference type="Gene3D" id="2.130.10.10">
    <property type="entry name" value="YVTN repeat-like/Quinoprotein amine dehydrogenase"/>
    <property type="match status" value="3"/>
</dbReference>
<dbReference type="SUPFAM" id="SSF50978">
    <property type="entry name" value="WD40 repeat-like"/>
    <property type="match status" value="1"/>
</dbReference>
<feature type="signal peptide" evidence="4">
    <location>
        <begin position="1"/>
        <end position="19"/>
    </location>
</feature>
<sequence length="1045" mass="112462">MKKTLLLFFTFLSAGISQGAPLPPVTALAYHPSFPVLAAGLYGEVLLIDPAKADVISRLSGQTERVTALAFSSQGDRLAVASGRPGKSGEIRLYRVTAQTFSSPLLEATITPHTDVIYALTFSPDGKKLASAGYDRVIRVVDPAKPQVVIQELKDHSDAVYGLDFHPEGKLLASAGADRAVKVWDIATGKRLYTLSEPTDAVHSVVWSPDKLHLAAAGIDKSIRIWQADANGGRLVHSVFAHTEPVTRILYSQNGQVLYSIGEGGSCKSWNAAAMKEKLVFPAQKETILALALSPDQKQLALGLFDGALKLLASDNGKIVAEPLPIKPKPAILRKMTPAQGVRGSQVRVVFTGEHLNEVTEIAASPGIQAEILPEGRGPTQLIARLTIDSQFKPGKTNLLAKSPAGNSAALPFFVDRYPVASGMMANESSRTGSRVTLPATLIGTLSKPGKADYFHFEAKAGQEIAIQVFTGEIGSKLDPFLELTDAQGKVLVDSANGLLGYVAQDSGYLAISIRDKEFRGGGDYSYRLSIGSFPLITGASPLSFQRGTSGLVRIHGVNLGNQRSLPVTIPADAKPGSRIPIALPGLPEAVVGEAAVRAGEFPEVRVAQKEAHIQVPGTATGTLAEPQQVHAIYFKAKKGQRLLLEVEARRLGSPLDSVIEIVDSQNQLVMRATLRSTARIFSTFRDSDSVNPGIRLESWHELGMDDYLFVDGELMRVKELPKGPDDDCQFYEVAGRRQGFLETTPTQHYNGSPMYKVEIHPAGSSFPANGLPLIQLPYRNDDGGASYGKDSLLTFDPPQDGTYRVRLKDVRGAGGELFSYRLTVRPPHPDFAVAFNSANPVVWKGGSVPINVTATRIDGFNGPIHFALENLPEGLEAPPSSIDREQLTMTFPLFAKLSAKLPETPALKPLKLVARATIDGREVVREFVGGPPKLADAGDIVATTSVSEVSLKPGQETRLVVKVERRNGYAGRIPIEVRGLPHGVRVENIGLNGILITPGTSEREIVLFAESWVPELEHPLIVLARNESKGTDYGAKPVILKVRK</sequence>
<dbReference type="InterPro" id="IPR015943">
    <property type="entry name" value="WD40/YVTN_repeat-like_dom_sf"/>
</dbReference>
<accession>A0A8E6B567</accession>
<evidence type="ECO:0000256" key="4">
    <source>
        <dbReference type="SAM" id="SignalP"/>
    </source>
</evidence>
<evidence type="ECO:0000313" key="6">
    <source>
        <dbReference type="Proteomes" id="UP000676194"/>
    </source>
</evidence>
<dbReference type="InterPro" id="IPR019775">
    <property type="entry name" value="WD40_repeat_CS"/>
</dbReference>
<dbReference type="PROSITE" id="PS50082">
    <property type="entry name" value="WD_REPEATS_2"/>
    <property type="match status" value="3"/>
</dbReference>
<dbReference type="Gene3D" id="2.60.120.380">
    <property type="match status" value="1"/>
</dbReference>
<dbReference type="PROSITE" id="PS00678">
    <property type="entry name" value="WD_REPEATS_1"/>
    <property type="match status" value="1"/>
</dbReference>
<dbReference type="PANTHER" id="PTHR19848">
    <property type="entry name" value="WD40 REPEAT PROTEIN"/>
    <property type="match status" value="1"/>
</dbReference>
<protein>
    <submittedName>
        <fullName evidence="5">WD40 repeat domain-containing protein</fullName>
    </submittedName>
</protein>
<feature type="repeat" description="WD" evidence="3">
    <location>
        <begin position="153"/>
        <end position="194"/>
    </location>
</feature>
<evidence type="ECO:0000256" key="2">
    <source>
        <dbReference type="ARBA" id="ARBA00022737"/>
    </source>
</evidence>
<dbReference type="InterPro" id="IPR036322">
    <property type="entry name" value="WD40_repeat_dom_sf"/>
</dbReference>
<dbReference type="SMART" id="SM00320">
    <property type="entry name" value="WD40"/>
    <property type="match status" value="6"/>
</dbReference>
<keyword evidence="1 3" id="KW-0853">WD repeat</keyword>
<keyword evidence="6" id="KW-1185">Reference proteome</keyword>
<gene>
    <name evidence="5" type="ORF">KIH39_17860</name>
</gene>
<name>A0A8E6B567_9BACT</name>